<dbReference type="Pfam" id="PF07732">
    <property type="entry name" value="Cu-oxidase_3"/>
    <property type="match status" value="1"/>
</dbReference>
<dbReference type="CDD" id="cd13889">
    <property type="entry name" value="CuRO_3_BOD"/>
    <property type="match status" value="1"/>
</dbReference>
<protein>
    <recommendedName>
        <fullName evidence="9">Cupredoxin</fullName>
    </recommendedName>
</protein>
<dbReference type="Pfam" id="PF07731">
    <property type="entry name" value="Cu-oxidase_2"/>
    <property type="match status" value="1"/>
</dbReference>
<feature type="domain" description="Plastocyanin-like" evidence="6">
    <location>
        <begin position="80"/>
        <end position="187"/>
    </location>
</feature>
<dbReference type="Gene3D" id="2.60.40.420">
    <property type="entry name" value="Cupredoxins - blue copper proteins"/>
    <property type="match status" value="3"/>
</dbReference>
<evidence type="ECO:0000313" key="8">
    <source>
        <dbReference type="Proteomes" id="UP000277580"/>
    </source>
</evidence>
<keyword evidence="2" id="KW-0186">Copper</keyword>
<dbReference type="Pfam" id="PF00394">
    <property type="entry name" value="Cu-oxidase"/>
    <property type="match status" value="1"/>
</dbReference>
<evidence type="ECO:0000313" key="7">
    <source>
        <dbReference type="EMBL" id="RPB06988.1"/>
    </source>
</evidence>
<name>A0A3N4KBZ8_9PEZI</name>
<accession>A0A3N4KBZ8</accession>
<evidence type="ECO:0000259" key="5">
    <source>
        <dbReference type="Pfam" id="PF07731"/>
    </source>
</evidence>
<dbReference type="InterPro" id="IPR011707">
    <property type="entry name" value="Cu-oxidase-like_N"/>
</dbReference>
<dbReference type="InterPro" id="IPR045087">
    <property type="entry name" value="Cu-oxidase_fam"/>
</dbReference>
<dbReference type="Proteomes" id="UP000277580">
    <property type="component" value="Unassembled WGS sequence"/>
</dbReference>
<keyword evidence="3" id="KW-0732">Signal</keyword>
<evidence type="ECO:0000256" key="3">
    <source>
        <dbReference type="SAM" id="SignalP"/>
    </source>
</evidence>
<keyword evidence="8" id="KW-1185">Reference proteome</keyword>
<dbReference type="GO" id="GO:0016491">
    <property type="term" value="F:oxidoreductase activity"/>
    <property type="evidence" value="ECO:0007669"/>
    <property type="project" value="InterPro"/>
</dbReference>
<dbReference type="InterPro" id="IPR011706">
    <property type="entry name" value="Cu-oxidase_C"/>
</dbReference>
<dbReference type="InterPro" id="IPR008972">
    <property type="entry name" value="Cupredoxin"/>
</dbReference>
<gene>
    <name evidence="7" type="ORF">P167DRAFT_609751</name>
</gene>
<evidence type="ECO:0008006" key="9">
    <source>
        <dbReference type="Google" id="ProtNLM"/>
    </source>
</evidence>
<dbReference type="STRING" id="1392247.A0A3N4KBZ8"/>
<feature type="domain" description="Plastocyanin-like" evidence="4">
    <location>
        <begin position="237"/>
        <end position="316"/>
    </location>
</feature>
<feature type="signal peptide" evidence="3">
    <location>
        <begin position="1"/>
        <end position="23"/>
    </location>
</feature>
<dbReference type="OrthoDB" id="262547at2759"/>
<reference evidence="7 8" key="1">
    <citation type="journal article" date="2018" name="Nat. Ecol. Evol.">
        <title>Pezizomycetes genomes reveal the molecular basis of ectomycorrhizal truffle lifestyle.</title>
        <authorList>
            <person name="Murat C."/>
            <person name="Payen T."/>
            <person name="Noel B."/>
            <person name="Kuo A."/>
            <person name="Morin E."/>
            <person name="Chen J."/>
            <person name="Kohler A."/>
            <person name="Krizsan K."/>
            <person name="Balestrini R."/>
            <person name="Da Silva C."/>
            <person name="Montanini B."/>
            <person name="Hainaut M."/>
            <person name="Levati E."/>
            <person name="Barry K.W."/>
            <person name="Belfiori B."/>
            <person name="Cichocki N."/>
            <person name="Clum A."/>
            <person name="Dockter R.B."/>
            <person name="Fauchery L."/>
            <person name="Guy J."/>
            <person name="Iotti M."/>
            <person name="Le Tacon F."/>
            <person name="Lindquist E.A."/>
            <person name="Lipzen A."/>
            <person name="Malagnac F."/>
            <person name="Mello A."/>
            <person name="Molinier V."/>
            <person name="Miyauchi S."/>
            <person name="Poulain J."/>
            <person name="Riccioni C."/>
            <person name="Rubini A."/>
            <person name="Sitrit Y."/>
            <person name="Splivallo R."/>
            <person name="Traeger S."/>
            <person name="Wang M."/>
            <person name="Zifcakova L."/>
            <person name="Wipf D."/>
            <person name="Zambonelli A."/>
            <person name="Paolocci F."/>
            <person name="Nowrousian M."/>
            <person name="Ottonello S."/>
            <person name="Baldrian P."/>
            <person name="Spatafora J.W."/>
            <person name="Henrissat B."/>
            <person name="Nagy L.G."/>
            <person name="Aury J.M."/>
            <person name="Wincker P."/>
            <person name="Grigoriev I.V."/>
            <person name="Bonfante P."/>
            <person name="Martin F.M."/>
        </authorList>
    </citation>
    <scope>NUCLEOTIDE SEQUENCE [LARGE SCALE GENOMIC DNA]</scope>
    <source>
        <strain evidence="7 8">CCBAS932</strain>
    </source>
</reference>
<dbReference type="PANTHER" id="PTHR48267:SF1">
    <property type="entry name" value="BILIRUBIN OXIDASE"/>
    <property type="match status" value="1"/>
</dbReference>
<evidence type="ECO:0000259" key="6">
    <source>
        <dbReference type="Pfam" id="PF07732"/>
    </source>
</evidence>
<evidence type="ECO:0000256" key="1">
    <source>
        <dbReference type="ARBA" id="ARBA00010609"/>
    </source>
</evidence>
<organism evidence="7 8">
    <name type="scientific">Morchella conica CCBAS932</name>
    <dbReference type="NCBI Taxonomy" id="1392247"/>
    <lineage>
        <taxon>Eukaryota</taxon>
        <taxon>Fungi</taxon>
        <taxon>Dikarya</taxon>
        <taxon>Ascomycota</taxon>
        <taxon>Pezizomycotina</taxon>
        <taxon>Pezizomycetes</taxon>
        <taxon>Pezizales</taxon>
        <taxon>Morchellaceae</taxon>
        <taxon>Morchella</taxon>
    </lineage>
</organism>
<dbReference type="PANTHER" id="PTHR48267">
    <property type="entry name" value="CUPREDOXIN SUPERFAMILY PROTEIN"/>
    <property type="match status" value="1"/>
</dbReference>
<proteinExistence type="inferred from homology"/>
<comment type="similarity">
    <text evidence="1">Belongs to the multicopper oxidase family.</text>
</comment>
<feature type="chain" id="PRO_5017989931" description="Cupredoxin" evidence="3">
    <location>
        <begin position="24"/>
        <end position="570"/>
    </location>
</feature>
<feature type="domain" description="Plastocyanin-like" evidence="5">
    <location>
        <begin position="379"/>
        <end position="502"/>
    </location>
</feature>
<evidence type="ECO:0000259" key="4">
    <source>
        <dbReference type="Pfam" id="PF00394"/>
    </source>
</evidence>
<dbReference type="SUPFAM" id="SSF49503">
    <property type="entry name" value="Cupredoxins"/>
    <property type="match status" value="3"/>
</dbReference>
<evidence type="ECO:0000256" key="2">
    <source>
        <dbReference type="ARBA" id="ARBA00023008"/>
    </source>
</evidence>
<dbReference type="InterPro" id="IPR001117">
    <property type="entry name" value="Cu-oxidase_2nd"/>
</dbReference>
<dbReference type="AlphaFoldDB" id="A0A3N4KBZ8"/>
<dbReference type="GO" id="GO:0005507">
    <property type="term" value="F:copper ion binding"/>
    <property type="evidence" value="ECO:0007669"/>
    <property type="project" value="InterPro"/>
</dbReference>
<sequence length="570" mass="63811">MAVCSLRKIAASLVALLPLLANSQIIPITLRESPSYNHDFEFPLPIMPVKQPLTTYTNPKTGVQVDFYEIKIKETTKNLFPDLGDATLIGYDGQIPGPTFRVPKGRETVIRFVNEYYRRSAIHLHGSYSRAPFDGWAEDTILPGQYKDYYYPNTQSARTLWYHDHAMGITALNAYSGQAGFYILEDAALEASLDLPRGSYDIPLMLNSKRYTSTGNITNESAETISTYGDTPSVNGQILPHFVVEPRKYRFRVLNAAASRTFNLTLNVDATRENKKFHVVGSDAGFMSKSVETESLVVAMAERWEIVIDFANLAGQNLTLKQSNCFIDTNYVGYDKVMQFRVGNAVTSEVGNGPLPDKLVDLDLPAPKTQLDQNFVFGRVRGDWTINSVTFSNVKNRILRNVPRGTTEMWRLQGGGGWSHPVHIHLVDLQILSRRKATQNSAFGRTEVTPYEAAALKDVIVLGNNEAVTVLAKYAPWDGVYMFHCHNLVHEDHDMMGAFNVTALSDFNYPETTRFIDPMEPRFRAKPYNGFTVAEANSALEFFSSLNAYTDADGIENALDQYWAKKASAP</sequence>
<dbReference type="InParanoid" id="A0A3N4KBZ8"/>
<dbReference type="EMBL" id="ML119201">
    <property type="protein sequence ID" value="RPB06988.1"/>
    <property type="molecule type" value="Genomic_DNA"/>
</dbReference>